<feature type="domain" description="GPI inositol-deacylase PGAP1-like alpha/beta" evidence="2">
    <location>
        <begin position="230"/>
        <end position="324"/>
    </location>
</feature>
<protein>
    <recommendedName>
        <fullName evidence="1">GPI inositol-deacylase</fullName>
        <ecNumber evidence="1">3.1.-.-</ecNumber>
    </recommendedName>
</protein>
<keyword evidence="4" id="KW-1185">Reference proteome</keyword>
<dbReference type="GO" id="GO:0004806">
    <property type="term" value="F:triacylglycerol lipase activity"/>
    <property type="evidence" value="ECO:0007669"/>
    <property type="project" value="EnsemblFungi"/>
</dbReference>
<keyword evidence="1" id="KW-0653">Protein transport</keyword>
<comment type="similarity">
    <text evidence="1">Belongs to the GPI inositol-deacylase family.</text>
</comment>
<dbReference type="InterPro" id="IPR029058">
    <property type="entry name" value="AB_hydrolase_fold"/>
</dbReference>
<dbReference type="KEGG" id="ndi:NDAI_0C00700"/>
<dbReference type="Pfam" id="PF07819">
    <property type="entry name" value="PGAP1"/>
    <property type="match status" value="1"/>
</dbReference>
<dbReference type="EMBL" id="HE580269">
    <property type="protein sequence ID" value="CCD23731.1"/>
    <property type="molecule type" value="Genomic_DNA"/>
</dbReference>
<dbReference type="AlphaFoldDB" id="G0W7H0"/>
<proteinExistence type="inferred from homology"/>
<sequence>MFSETFNTLFSGIFQKNIIPINPYHIYINNDQKKHRSNTDTIRRKEEQTDILTFTNLIEINTTTHAEEEEEEEAGKNVIIDFVTSYRDFLKLKKSKERKVEDIILNNFEPNPDYKPPKYPVVLCHGLSGFDRLVLIPSIYSLTKLIMNSINSDKSDNFLIDDRDDDSDGKTTVGNVSERAKDDKKIAHRLGEVEYWIGIKEILEEKGCSVLTTRVPSFGSIEERALALHEFLESEIKRKLNSKGKDNSNGKVKLNLIAHSMGGLDCRYLISKIPKKNYQVVSLTTISTPHHGSEMADYVVNLFEKLKTVPSFGTNDSTTSSTQILPLCFYQLTTDYMKYFNFITPDDPKVAYFSYGCYFQPKWYNVFAMSWKIVYDASNGARNDGMVTVDSSKWGQYQGTLANIDHLDIINWKNKVKLDLGKMILNLKNENLKKMVEPDIDILEFYVNITDNLAKKGF</sequence>
<dbReference type="OMA" id="WIGIKEI"/>
<evidence type="ECO:0000256" key="1">
    <source>
        <dbReference type="RuleBase" id="RU365011"/>
    </source>
</evidence>
<dbReference type="OrthoDB" id="5592486at2759"/>
<accession>G0W7H0</accession>
<dbReference type="STRING" id="1071378.G0W7H0"/>
<evidence type="ECO:0000259" key="2">
    <source>
        <dbReference type="Pfam" id="PF07819"/>
    </source>
</evidence>
<gene>
    <name evidence="3" type="primary">NDAI0C00700</name>
    <name evidence="3" type="ordered locus">NDAI_0C00700</name>
</gene>
<dbReference type="GO" id="GO:0005789">
    <property type="term" value="C:endoplasmic reticulum membrane"/>
    <property type="evidence" value="ECO:0007669"/>
    <property type="project" value="UniProtKB-SubCell"/>
</dbReference>
<dbReference type="PANTHER" id="PTHR11440">
    <property type="entry name" value="LECITHIN-CHOLESTEROL ACYLTRANSFERASE-RELATED"/>
    <property type="match status" value="1"/>
</dbReference>
<evidence type="ECO:0000313" key="3">
    <source>
        <dbReference type="EMBL" id="CCD23731.1"/>
    </source>
</evidence>
<dbReference type="GeneID" id="11496523"/>
<dbReference type="GO" id="GO:0019433">
    <property type="term" value="P:triglyceride catabolic process"/>
    <property type="evidence" value="ECO:0007669"/>
    <property type="project" value="EnsemblFungi"/>
</dbReference>
<keyword evidence="1" id="KW-0256">Endoplasmic reticulum</keyword>
<keyword evidence="1" id="KW-0472">Membrane</keyword>
<dbReference type="InterPro" id="IPR012908">
    <property type="entry name" value="PGAP1-ab_dom-like"/>
</dbReference>
<dbReference type="GO" id="GO:0015031">
    <property type="term" value="P:protein transport"/>
    <property type="evidence" value="ECO:0007669"/>
    <property type="project" value="UniProtKB-KW"/>
</dbReference>
<dbReference type="RefSeq" id="XP_003668974.1">
    <property type="nucleotide sequence ID" value="XM_003668926.1"/>
</dbReference>
<dbReference type="Gene3D" id="3.40.50.1820">
    <property type="entry name" value="alpha/beta hydrolase"/>
    <property type="match status" value="1"/>
</dbReference>
<dbReference type="HOGENOM" id="CLU_015737_1_2_1"/>
<dbReference type="GO" id="GO:0005743">
    <property type="term" value="C:mitochondrial inner membrane"/>
    <property type="evidence" value="ECO:0007669"/>
    <property type="project" value="EnsemblFungi"/>
</dbReference>
<keyword evidence="1" id="KW-0378">Hydrolase</keyword>
<keyword evidence="1" id="KW-0813">Transport</keyword>
<dbReference type="Proteomes" id="UP000000689">
    <property type="component" value="Chromosome 3"/>
</dbReference>
<reference evidence="3 4" key="1">
    <citation type="journal article" date="2011" name="Proc. Natl. Acad. Sci. U.S.A.">
        <title>Evolutionary erosion of yeast sex chromosomes by mating-type switching accidents.</title>
        <authorList>
            <person name="Gordon J.L."/>
            <person name="Armisen D."/>
            <person name="Proux-Wera E."/>
            <person name="Oheigeartaigh S.S."/>
            <person name="Byrne K.P."/>
            <person name="Wolfe K.H."/>
        </authorList>
    </citation>
    <scope>NUCLEOTIDE SEQUENCE [LARGE SCALE GENOMIC DNA]</scope>
    <source>
        <strain evidence="4">ATCC 10597 / BCRC 20456 / CBS 421 / NBRC 0211 / NRRL Y-12639</strain>
    </source>
</reference>
<dbReference type="SUPFAM" id="SSF53474">
    <property type="entry name" value="alpha/beta-Hydrolases"/>
    <property type="match status" value="1"/>
</dbReference>
<evidence type="ECO:0000313" key="4">
    <source>
        <dbReference type="Proteomes" id="UP000000689"/>
    </source>
</evidence>
<dbReference type="eggNOG" id="ENOG502QQNH">
    <property type="taxonomic scope" value="Eukaryota"/>
</dbReference>
<dbReference type="GO" id="GO:0005758">
    <property type="term" value="C:mitochondrial intermembrane space"/>
    <property type="evidence" value="ECO:0007669"/>
    <property type="project" value="EnsemblFungi"/>
</dbReference>
<comment type="subcellular location">
    <subcellularLocation>
        <location evidence="1">Endoplasmic reticulum membrane</location>
    </subcellularLocation>
</comment>
<dbReference type="EC" id="3.1.-.-" evidence="1"/>
<organism evidence="3 4">
    <name type="scientific">Naumovozyma dairenensis (strain ATCC 10597 / BCRC 20456 / CBS 421 / NBRC 0211 / NRRL Y-12639)</name>
    <name type="common">Saccharomyces dairenensis</name>
    <dbReference type="NCBI Taxonomy" id="1071378"/>
    <lineage>
        <taxon>Eukaryota</taxon>
        <taxon>Fungi</taxon>
        <taxon>Dikarya</taxon>
        <taxon>Ascomycota</taxon>
        <taxon>Saccharomycotina</taxon>
        <taxon>Saccharomycetes</taxon>
        <taxon>Saccharomycetales</taxon>
        <taxon>Saccharomycetaceae</taxon>
        <taxon>Naumovozyma</taxon>
    </lineage>
</organism>
<name>G0W7H0_NAUDC</name>
<comment type="function">
    <text evidence="1">Involved in inositol deacylation of GPI-anchored proteins which plays important roles in the quality control and ER-associated degradation of GPI-anchored proteins.</text>
</comment>